<evidence type="ECO:0008006" key="7">
    <source>
        <dbReference type="Google" id="ProtNLM"/>
    </source>
</evidence>
<gene>
    <name evidence="5" type="ORF">AJ80_00279</name>
</gene>
<comment type="caution">
    <text evidence="5">The sequence shown here is derived from an EMBL/GenBank/DDBJ whole genome shotgun (WGS) entry which is preliminary data.</text>
</comment>
<feature type="transmembrane region" description="Helical" evidence="4">
    <location>
        <begin position="476"/>
        <end position="498"/>
    </location>
</feature>
<protein>
    <recommendedName>
        <fullName evidence="7">Kelch repeat protein</fullName>
    </recommendedName>
</protein>
<reference evidence="5 6" key="1">
    <citation type="submission" date="2017-10" db="EMBL/GenBank/DDBJ databases">
        <title>Comparative genomics in systemic dimorphic fungi from Ajellomycetaceae.</title>
        <authorList>
            <person name="Munoz J.F."/>
            <person name="Mcewen J.G."/>
            <person name="Clay O.K."/>
            <person name="Cuomo C.A."/>
        </authorList>
    </citation>
    <scope>NUCLEOTIDE SEQUENCE [LARGE SCALE GENOMIC DNA]</scope>
    <source>
        <strain evidence="5 6">UAMH7299</strain>
    </source>
</reference>
<dbReference type="Gene3D" id="2.120.10.80">
    <property type="entry name" value="Kelch-type beta propeller"/>
    <property type="match status" value="1"/>
</dbReference>
<evidence type="ECO:0000256" key="2">
    <source>
        <dbReference type="ARBA" id="ARBA00023004"/>
    </source>
</evidence>
<keyword evidence="1" id="KW-0677">Repeat</keyword>
<dbReference type="PANTHER" id="PTHR47435:SF4">
    <property type="entry name" value="KELCH REPEAT PROTEIN (AFU_ORTHOLOGUE AFUA_5G12780)"/>
    <property type="match status" value="1"/>
</dbReference>
<evidence type="ECO:0000313" key="6">
    <source>
        <dbReference type="Proteomes" id="UP000224634"/>
    </source>
</evidence>
<evidence type="ECO:0000313" key="5">
    <source>
        <dbReference type="EMBL" id="PGH28024.1"/>
    </source>
</evidence>
<organism evidence="5 6">
    <name type="scientific">Polytolypa hystricis (strain UAMH7299)</name>
    <dbReference type="NCBI Taxonomy" id="1447883"/>
    <lineage>
        <taxon>Eukaryota</taxon>
        <taxon>Fungi</taxon>
        <taxon>Dikarya</taxon>
        <taxon>Ascomycota</taxon>
        <taxon>Pezizomycotina</taxon>
        <taxon>Eurotiomycetes</taxon>
        <taxon>Eurotiomycetidae</taxon>
        <taxon>Onygenales</taxon>
        <taxon>Onygenales incertae sedis</taxon>
        <taxon>Polytolypa</taxon>
    </lineage>
</organism>
<feature type="region of interest" description="Disordered" evidence="3">
    <location>
        <begin position="509"/>
        <end position="580"/>
    </location>
</feature>
<dbReference type="SUPFAM" id="SSF50965">
    <property type="entry name" value="Galactose oxidase, central domain"/>
    <property type="match status" value="1"/>
</dbReference>
<dbReference type="PANTHER" id="PTHR47435">
    <property type="entry name" value="KELCH REPEAT PROTEIN (AFU_ORTHOLOGUE AFUA_5G12780)"/>
    <property type="match status" value="1"/>
</dbReference>
<evidence type="ECO:0000256" key="1">
    <source>
        <dbReference type="ARBA" id="ARBA00022737"/>
    </source>
</evidence>
<accession>A0A2B7YVB7</accession>
<dbReference type="AlphaFoldDB" id="A0A2B7YVB7"/>
<dbReference type="EMBL" id="PDNA01000002">
    <property type="protein sequence ID" value="PGH28024.1"/>
    <property type="molecule type" value="Genomic_DNA"/>
</dbReference>
<evidence type="ECO:0000256" key="4">
    <source>
        <dbReference type="SAM" id="Phobius"/>
    </source>
</evidence>
<keyword evidence="4" id="KW-1133">Transmembrane helix</keyword>
<sequence>MASRPFDVLLPWPGNGFTLMVERSGITKRTTKATNTGVSARFPKLPFKADRHAPSFLRSSPELRVYLIVNETLAFDLSTSWDLDSVEPKRFSRGRDYPETRRPSLWYDSINDYVYSYGGWAFDLGAPPAAWGFKPGDDGAAKWEIMYTAGDSTSFDEFTLPGYALSAQSNTSFYALGGVLTSTIEGYEGLGNQPAIRGMATYDFQTEMWRNISTASSDKGTYGQEGFAALGEGKYVSTFGEEGVLIFIGGDSPTSNAWSNLASLMPMSTITIFDIHTEKWYTQKATGDVPRPRGTFCSVAVASNNGTSEIIIFGGTRNEDLDEDTYEDLGRVYILTLPAFEWVAVPSSTATPSQRASHNCQLIGNRQMLLIGGAPVTRKTNDLPKDENLPNGLGMFDVSDLSWKDSYDADAAPYEQSKLVQDVYAFGSGYPKSWDTREVQALFDPTDSSTKVSQGDTDKESLESIAIRTGATAGTIAGSVIGGVLGLAIIAAIVFICLRRRKRYANIGQGESQNPFNTPPPEHAFNNNNNNNKNDSGALLASSSPQPSVMYELDSRAKGPMELDSTTATDKQEPVRHELA</sequence>
<keyword evidence="4" id="KW-0812">Transmembrane</keyword>
<name>A0A2B7YVB7_POLH7</name>
<feature type="compositionally biased region" description="Basic and acidic residues" evidence="3">
    <location>
        <begin position="570"/>
        <end position="580"/>
    </location>
</feature>
<dbReference type="GO" id="GO:0019760">
    <property type="term" value="P:glucosinolate metabolic process"/>
    <property type="evidence" value="ECO:0007669"/>
    <property type="project" value="UniProtKB-ARBA"/>
</dbReference>
<dbReference type="Proteomes" id="UP000224634">
    <property type="component" value="Unassembled WGS sequence"/>
</dbReference>
<dbReference type="Pfam" id="PF24681">
    <property type="entry name" value="Kelch_KLHDC2_KLHL20_DRC7"/>
    <property type="match status" value="1"/>
</dbReference>
<keyword evidence="6" id="KW-1185">Reference proteome</keyword>
<dbReference type="OrthoDB" id="540004at2759"/>
<dbReference type="STRING" id="1447883.A0A2B7YVB7"/>
<keyword evidence="2" id="KW-0408">Iron</keyword>
<keyword evidence="4" id="KW-0472">Membrane</keyword>
<dbReference type="InterPro" id="IPR011043">
    <property type="entry name" value="Gal_Oxase/kelch_b-propeller"/>
</dbReference>
<proteinExistence type="predicted"/>
<dbReference type="InterPro" id="IPR015915">
    <property type="entry name" value="Kelch-typ_b-propeller"/>
</dbReference>
<dbReference type="CDD" id="cd12087">
    <property type="entry name" value="TM_EGFR-like"/>
    <property type="match status" value="1"/>
</dbReference>
<evidence type="ECO:0000256" key="3">
    <source>
        <dbReference type="SAM" id="MobiDB-lite"/>
    </source>
</evidence>